<dbReference type="SUPFAM" id="SSF53383">
    <property type="entry name" value="PLP-dependent transferases"/>
    <property type="match status" value="1"/>
</dbReference>
<accession>A0A1V9EYW6</accession>
<dbReference type="PANTHER" id="PTHR43092:SF6">
    <property type="entry name" value="BLR1280 PROTEIN"/>
    <property type="match status" value="1"/>
</dbReference>
<dbReference type="Pfam" id="PF00266">
    <property type="entry name" value="Aminotran_5"/>
    <property type="match status" value="1"/>
</dbReference>
<dbReference type="Gene3D" id="3.40.640.10">
    <property type="entry name" value="Type I PLP-dependent aspartate aminotransferase-like (Major domain)"/>
    <property type="match status" value="1"/>
</dbReference>
<dbReference type="Proteomes" id="UP000192276">
    <property type="component" value="Unassembled WGS sequence"/>
</dbReference>
<comment type="caution">
    <text evidence="3">The sequence shown here is derived from an EMBL/GenBank/DDBJ whole genome shotgun (WGS) entry which is preliminary data.</text>
</comment>
<sequence>MSTFNRRSFLHTLKAFSAGTLLSSITQPAWSRNLQTALETAGSKPPDQLASDEDFWSYIQQSYTVSPYIINLNNGGVAPSPKPVQEAMKRYFDLCNETPSHFMWRILDQGREPLRQNLARVAGCNAEEIAIQRNASEALETIIFGLPLMRGDEVVLSKQDYPNVMNAWKQREQRDGVKLIWLNLELPSEDTGYLVNAYAKAFTAKTKVVQLTHTINWNGQIMPVRAIADAAHKKGIEVIVDGAHSFAHFEYTIPDLGADYFGTSLHKWLSACIGVGMLYVKKEKVKKLYPLFAAPEPDIDDIRKFEHLGTRPFFIEQAVGKAIEFHEMIGAGRKEQRLMYLKNYWMERVKDIPNIKLGTSMKPGFGCGIGLVHLNLPKLLPGDLELFLWNNYKIHSTNVQHENIQGVRITPNVYTTTKQLDVLVEGIHAYAKNRGGKQ</sequence>
<evidence type="ECO:0000313" key="3">
    <source>
        <dbReference type="EMBL" id="OQP51226.1"/>
    </source>
</evidence>
<feature type="domain" description="Aminotransferase class V" evidence="2">
    <location>
        <begin position="71"/>
        <end position="359"/>
    </location>
</feature>
<keyword evidence="1" id="KW-0663">Pyridoxal phosphate</keyword>
<dbReference type="GO" id="GO:0008483">
    <property type="term" value="F:transaminase activity"/>
    <property type="evidence" value="ECO:0007669"/>
    <property type="project" value="UniProtKB-KW"/>
</dbReference>
<dbReference type="AlphaFoldDB" id="A0A1V9EYW6"/>
<evidence type="ECO:0000259" key="2">
    <source>
        <dbReference type="Pfam" id="PF00266"/>
    </source>
</evidence>
<name>A0A1V9EYW6_9BACT</name>
<reference evidence="4" key="1">
    <citation type="submission" date="2016-04" db="EMBL/GenBank/DDBJ databases">
        <authorList>
            <person name="Chen L."/>
            <person name="Zhuang W."/>
            <person name="Wang G."/>
        </authorList>
    </citation>
    <scope>NUCLEOTIDE SEQUENCE [LARGE SCALE GENOMIC DNA]</scope>
    <source>
        <strain evidence="4">208</strain>
    </source>
</reference>
<dbReference type="InterPro" id="IPR015422">
    <property type="entry name" value="PyrdxlP-dep_Trfase_small"/>
</dbReference>
<evidence type="ECO:0000256" key="1">
    <source>
        <dbReference type="ARBA" id="ARBA00022898"/>
    </source>
</evidence>
<keyword evidence="3" id="KW-0032">Aminotransferase</keyword>
<dbReference type="Gene3D" id="3.90.1150.10">
    <property type="entry name" value="Aspartate Aminotransferase, domain 1"/>
    <property type="match status" value="1"/>
</dbReference>
<gene>
    <name evidence="3" type="ORF">A4R26_29540</name>
</gene>
<dbReference type="RefSeq" id="WP_081169926.1">
    <property type="nucleotide sequence ID" value="NZ_LWBP01000218.1"/>
</dbReference>
<protein>
    <submittedName>
        <fullName evidence="3">Aminotransferase V</fullName>
    </submittedName>
</protein>
<dbReference type="EMBL" id="LWBP01000218">
    <property type="protein sequence ID" value="OQP51226.1"/>
    <property type="molecule type" value="Genomic_DNA"/>
</dbReference>
<keyword evidence="4" id="KW-1185">Reference proteome</keyword>
<dbReference type="InterPro" id="IPR015424">
    <property type="entry name" value="PyrdxlP-dep_Trfase"/>
</dbReference>
<keyword evidence="3" id="KW-0808">Transferase</keyword>
<proteinExistence type="predicted"/>
<evidence type="ECO:0000313" key="4">
    <source>
        <dbReference type="Proteomes" id="UP000192276"/>
    </source>
</evidence>
<dbReference type="InterPro" id="IPR006311">
    <property type="entry name" value="TAT_signal"/>
</dbReference>
<dbReference type="InterPro" id="IPR015421">
    <property type="entry name" value="PyrdxlP-dep_Trfase_major"/>
</dbReference>
<dbReference type="InterPro" id="IPR000192">
    <property type="entry name" value="Aminotrans_V_dom"/>
</dbReference>
<dbReference type="OrthoDB" id="9804366at2"/>
<dbReference type="PANTHER" id="PTHR43092">
    <property type="entry name" value="L-CYSTEINE DESULFHYDRASE"/>
    <property type="match status" value="1"/>
</dbReference>
<dbReference type="STRING" id="550983.A4R26_29540"/>
<dbReference type="PROSITE" id="PS51318">
    <property type="entry name" value="TAT"/>
    <property type="match status" value="1"/>
</dbReference>
<organism evidence="3 4">
    <name type="scientific">Niastella populi</name>
    <dbReference type="NCBI Taxonomy" id="550983"/>
    <lineage>
        <taxon>Bacteria</taxon>
        <taxon>Pseudomonadati</taxon>
        <taxon>Bacteroidota</taxon>
        <taxon>Chitinophagia</taxon>
        <taxon>Chitinophagales</taxon>
        <taxon>Chitinophagaceae</taxon>
        <taxon>Niastella</taxon>
    </lineage>
</organism>